<keyword evidence="1" id="KW-1133">Transmembrane helix</keyword>
<comment type="caution">
    <text evidence="2">The sequence shown here is derived from an EMBL/GenBank/DDBJ whole genome shotgun (WGS) entry which is preliminary data.</text>
</comment>
<gene>
    <name evidence="2" type="ORF">LCGC14_0556830</name>
</gene>
<protein>
    <recommendedName>
        <fullName evidence="3">YiaAB two helix domain-containing protein</fullName>
    </recommendedName>
</protein>
<accession>A0A0F9RN94</accession>
<dbReference type="EMBL" id="LAZR01000780">
    <property type="protein sequence ID" value="KKN58025.1"/>
    <property type="molecule type" value="Genomic_DNA"/>
</dbReference>
<feature type="transmembrane region" description="Helical" evidence="1">
    <location>
        <begin position="34"/>
        <end position="52"/>
    </location>
</feature>
<proteinExistence type="predicted"/>
<evidence type="ECO:0000256" key="1">
    <source>
        <dbReference type="SAM" id="Phobius"/>
    </source>
</evidence>
<organism evidence="2">
    <name type="scientific">marine sediment metagenome</name>
    <dbReference type="NCBI Taxonomy" id="412755"/>
    <lineage>
        <taxon>unclassified sequences</taxon>
        <taxon>metagenomes</taxon>
        <taxon>ecological metagenomes</taxon>
    </lineage>
</organism>
<sequence length="99" mass="11225">MTQTKLTILGYGIGVMVVVGSFFRWTIYYSDLKQSLIGIGLGFMALGFAYLYQRITELTYSGEDNKKELEEDMDGLGRGLEALRKWTVDAVELESKKKK</sequence>
<evidence type="ECO:0000313" key="2">
    <source>
        <dbReference type="EMBL" id="KKN58025.1"/>
    </source>
</evidence>
<reference evidence="2" key="1">
    <citation type="journal article" date="2015" name="Nature">
        <title>Complex archaea that bridge the gap between prokaryotes and eukaryotes.</title>
        <authorList>
            <person name="Spang A."/>
            <person name="Saw J.H."/>
            <person name="Jorgensen S.L."/>
            <person name="Zaremba-Niedzwiedzka K."/>
            <person name="Martijn J."/>
            <person name="Lind A.E."/>
            <person name="van Eijk R."/>
            <person name="Schleper C."/>
            <person name="Guy L."/>
            <person name="Ettema T.J."/>
        </authorList>
    </citation>
    <scope>NUCLEOTIDE SEQUENCE</scope>
</reference>
<name>A0A0F9RN94_9ZZZZ</name>
<keyword evidence="1" id="KW-0812">Transmembrane</keyword>
<dbReference type="AlphaFoldDB" id="A0A0F9RN94"/>
<evidence type="ECO:0008006" key="3">
    <source>
        <dbReference type="Google" id="ProtNLM"/>
    </source>
</evidence>
<feature type="transmembrane region" description="Helical" evidence="1">
    <location>
        <begin position="7"/>
        <end position="28"/>
    </location>
</feature>
<keyword evidence="1" id="KW-0472">Membrane</keyword>